<dbReference type="OrthoDB" id="2318453at2759"/>
<reference evidence="1" key="1">
    <citation type="submission" date="2021-06" db="EMBL/GenBank/DDBJ databases">
        <authorList>
            <person name="Kallberg Y."/>
            <person name="Tangrot J."/>
            <person name="Rosling A."/>
        </authorList>
    </citation>
    <scope>NUCLEOTIDE SEQUENCE</scope>
    <source>
        <strain evidence="1">FL130A</strain>
    </source>
</reference>
<evidence type="ECO:0000313" key="1">
    <source>
        <dbReference type="EMBL" id="CAG8491881.1"/>
    </source>
</evidence>
<accession>A0A9N8ZGS0</accession>
<dbReference type="SUPFAM" id="SSF56112">
    <property type="entry name" value="Protein kinase-like (PK-like)"/>
    <property type="match status" value="1"/>
</dbReference>
<keyword evidence="2" id="KW-1185">Reference proteome</keyword>
<sequence>MWSFATGQKPFAEKAHDVSLEMDVCNRIRPKEIENAPKCFSDLMKRCWAFDTKLRPTAFELNETFIDWMTDIYENPAPTEISEEFNNAEERRLDPTSEAKVAALEYLAKHLGDHVENVVKNIDQVLTTINDINPSQLNLRRE</sequence>
<organism evidence="1 2">
    <name type="scientific">Ambispora leptoticha</name>
    <dbReference type="NCBI Taxonomy" id="144679"/>
    <lineage>
        <taxon>Eukaryota</taxon>
        <taxon>Fungi</taxon>
        <taxon>Fungi incertae sedis</taxon>
        <taxon>Mucoromycota</taxon>
        <taxon>Glomeromycotina</taxon>
        <taxon>Glomeromycetes</taxon>
        <taxon>Archaeosporales</taxon>
        <taxon>Ambisporaceae</taxon>
        <taxon>Ambispora</taxon>
    </lineage>
</organism>
<comment type="caution">
    <text evidence="1">The sequence shown here is derived from an EMBL/GenBank/DDBJ whole genome shotgun (WGS) entry which is preliminary data.</text>
</comment>
<gene>
    <name evidence="1" type="ORF">ALEPTO_LOCUS3031</name>
</gene>
<dbReference type="Gene3D" id="1.10.510.10">
    <property type="entry name" value="Transferase(Phosphotransferase) domain 1"/>
    <property type="match status" value="1"/>
</dbReference>
<evidence type="ECO:0000313" key="2">
    <source>
        <dbReference type="Proteomes" id="UP000789508"/>
    </source>
</evidence>
<dbReference type="AlphaFoldDB" id="A0A9N8ZGS0"/>
<protein>
    <submittedName>
        <fullName evidence="1">5319_t:CDS:1</fullName>
    </submittedName>
</protein>
<dbReference type="EMBL" id="CAJVPS010000515">
    <property type="protein sequence ID" value="CAG8491881.1"/>
    <property type="molecule type" value="Genomic_DNA"/>
</dbReference>
<dbReference type="Proteomes" id="UP000789508">
    <property type="component" value="Unassembled WGS sequence"/>
</dbReference>
<proteinExistence type="predicted"/>
<name>A0A9N8ZGS0_9GLOM</name>
<dbReference type="InterPro" id="IPR011009">
    <property type="entry name" value="Kinase-like_dom_sf"/>
</dbReference>